<dbReference type="EMBL" id="VOSK01000132">
    <property type="protein sequence ID" value="MPR28249.1"/>
    <property type="molecule type" value="Genomic_DNA"/>
</dbReference>
<dbReference type="RefSeq" id="WP_152714548.1">
    <property type="nucleotide sequence ID" value="NZ_VOSJ01000133.1"/>
</dbReference>
<dbReference type="InterPro" id="IPR009609">
    <property type="entry name" value="Phosphonate_metab_PhnG"/>
</dbReference>
<dbReference type="NCBIfam" id="TIGR03293">
    <property type="entry name" value="PhnG_redo"/>
    <property type="match status" value="1"/>
</dbReference>
<evidence type="ECO:0000313" key="1">
    <source>
        <dbReference type="EMBL" id="MPR28249.1"/>
    </source>
</evidence>
<dbReference type="Pfam" id="PF06754">
    <property type="entry name" value="PhnG"/>
    <property type="match status" value="1"/>
</dbReference>
<dbReference type="GO" id="GO:0015716">
    <property type="term" value="P:organic phosphonate transport"/>
    <property type="evidence" value="ECO:0007669"/>
    <property type="project" value="InterPro"/>
</dbReference>
<dbReference type="OrthoDB" id="530475at2"/>
<dbReference type="GO" id="GO:0019634">
    <property type="term" value="P:organic phosphonate metabolic process"/>
    <property type="evidence" value="ECO:0007669"/>
    <property type="project" value="InterPro"/>
</dbReference>
<keyword evidence="1" id="KW-0456">Lyase</keyword>
<keyword evidence="2" id="KW-1185">Reference proteome</keyword>
<proteinExistence type="predicted"/>
<dbReference type="GO" id="GO:0016829">
    <property type="term" value="F:lyase activity"/>
    <property type="evidence" value="ECO:0007669"/>
    <property type="project" value="UniProtKB-KW"/>
</dbReference>
<comment type="caution">
    <text evidence="1">The sequence shown here is derived from an EMBL/GenBank/DDBJ whole genome shotgun (WGS) entry which is preliminary data.</text>
</comment>
<sequence length="150" mass="16019">MHSYDEARKRRLDALASSDPATLDARYTALEPSAPAATPIRGPEIGMVMLRGRAGGGGALFNLGEATVSRATVKLATGEVGHAIVLGRHPQKASIVAHLDALSQLPEWVQVIETDFVAPALAEQDAARIRQAEETEATRVDFFTMARGED</sequence>
<dbReference type="AlphaFoldDB" id="A0A5N7MP66"/>
<gene>
    <name evidence="1" type="primary">phnG</name>
    <name evidence="1" type="ORF">FS320_24585</name>
</gene>
<dbReference type="Proteomes" id="UP000403266">
    <property type="component" value="Unassembled WGS sequence"/>
</dbReference>
<evidence type="ECO:0000313" key="2">
    <source>
        <dbReference type="Proteomes" id="UP000403266"/>
    </source>
</evidence>
<reference evidence="1 2" key="1">
    <citation type="journal article" date="2019" name="Syst. Appl. Microbiol.">
        <title>Microvirga tunisiensis sp. nov., a root nodule symbiotic bacterium isolated from Lupinus micranthus and L. luteus grown in Northern Tunisia.</title>
        <authorList>
            <person name="Msaddak A."/>
            <person name="Rejili M."/>
            <person name="Duran D."/>
            <person name="Mars M."/>
            <person name="Palacios J.M."/>
            <person name="Ruiz-Argueso T."/>
            <person name="Rey L."/>
            <person name="Imperial J."/>
        </authorList>
    </citation>
    <scope>NUCLEOTIDE SEQUENCE [LARGE SCALE GENOMIC DNA]</scope>
    <source>
        <strain evidence="1 2">Lmie10</strain>
    </source>
</reference>
<accession>A0A5N7MP66</accession>
<protein>
    <submittedName>
        <fullName evidence="1">Phosphonate C-P lyase system protein PhnG</fullName>
    </submittedName>
</protein>
<organism evidence="1 2">
    <name type="scientific">Microvirga tunisiensis</name>
    <dbReference type="NCBI Taxonomy" id="2108360"/>
    <lineage>
        <taxon>Bacteria</taxon>
        <taxon>Pseudomonadati</taxon>
        <taxon>Pseudomonadota</taxon>
        <taxon>Alphaproteobacteria</taxon>
        <taxon>Hyphomicrobiales</taxon>
        <taxon>Methylobacteriaceae</taxon>
        <taxon>Microvirga</taxon>
    </lineage>
</organism>
<name>A0A5N7MP66_9HYPH</name>